<name>A0A327PQX1_9BACT</name>
<evidence type="ECO:0000313" key="3">
    <source>
        <dbReference type="Proteomes" id="UP000249610"/>
    </source>
</evidence>
<evidence type="ECO:0000313" key="2">
    <source>
        <dbReference type="EMBL" id="RAI92066.1"/>
    </source>
</evidence>
<keyword evidence="1" id="KW-0732">Signal</keyword>
<dbReference type="Proteomes" id="UP000249610">
    <property type="component" value="Unassembled WGS sequence"/>
</dbReference>
<dbReference type="AlphaFoldDB" id="A0A327PQX1"/>
<protein>
    <recommendedName>
        <fullName evidence="4">TolB-like protein</fullName>
    </recommendedName>
</protein>
<dbReference type="PROSITE" id="PS51257">
    <property type="entry name" value="PROKAR_LIPOPROTEIN"/>
    <property type="match status" value="1"/>
</dbReference>
<feature type="signal peptide" evidence="1">
    <location>
        <begin position="1"/>
        <end position="25"/>
    </location>
</feature>
<proteinExistence type="predicted"/>
<comment type="caution">
    <text evidence="2">The sequence shown here is derived from an EMBL/GenBank/DDBJ whole genome shotgun (WGS) entry which is preliminary data.</text>
</comment>
<dbReference type="EMBL" id="QLLK01000003">
    <property type="protein sequence ID" value="RAI92066.1"/>
    <property type="molecule type" value="Genomic_DNA"/>
</dbReference>
<keyword evidence="3" id="KW-1185">Reference proteome</keyword>
<sequence length="345" mass="39577">MKLSMKFLILVACSVLILSSCNSSIDEEVTLEFPVNISGFYEDMMKSTRHPMWGGPIKVFESERSLVFQISGSKDIFLLDAMGGDVLKAYPNPPDTIGGMVYRRDPVSFVIPNAHGFDYLKNNSKLIHLSDFAKLEDTYKIVGDNLTNPFKILHLLDNRLISYWWGISTKESSSTGGVYFTDLSSNSTKKIIPADKIERMADLTISDEKIYVLEKYRPLISIYDFEGTKLQIMEMPKSNYLKYQKLVRPPGYLQMTPEDKVAFLEDNYVDMYQQGDTTFVLYQTYFAENQSLKEKYILTIFSDGKLKEKVLDIKPLNFSLTGDVYFFSETDSGEYLMKKPISQFF</sequence>
<evidence type="ECO:0008006" key="4">
    <source>
        <dbReference type="Google" id="ProtNLM"/>
    </source>
</evidence>
<dbReference type="SUPFAM" id="SSF69304">
    <property type="entry name" value="Tricorn protease N-terminal domain"/>
    <property type="match status" value="1"/>
</dbReference>
<gene>
    <name evidence="2" type="ORF">LV83_01293</name>
</gene>
<feature type="chain" id="PRO_5016392894" description="TolB-like protein" evidence="1">
    <location>
        <begin position="26"/>
        <end position="345"/>
    </location>
</feature>
<accession>A0A327PQX1</accession>
<reference evidence="2 3" key="1">
    <citation type="submission" date="2018-06" db="EMBL/GenBank/DDBJ databases">
        <title>Genomic Encyclopedia of Archaeal and Bacterial Type Strains, Phase II (KMG-II): from individual species to whole genera.</title>
        <authorList>
            <person name="Goeker M."/>
        </authorList>
    </citation>
    <scope>NUCLEOTIDE SEQUENCE [LARGE SCALE GENOMIC DNA]</scope>
    <source>
        <strain evidence="2 3">DSM 23446</strain>
    </source>
</reference>
<evidence type="ECO:0000256" key="1">
    <source>
        <dbReference type="SAM" id="SignalP"/>
    </source>
</evidence>
<organism evidence="2 3">
    <name type="scientific">Algoriphagus yeomjeoni</name>
    <dbReference type="NCBI Taxonomy" id="291403"/>
    <lineage>
        <taxon>Bacteria</taxon>
        <taxon>Pseudomonadati</taxon>
        <taxon>Bacteroidota</taxon>
        <taxon>Cytophagia</taxon>
        <taxon>Cytophagales</taxon>
        <taxon>Cyclobacteriaceae</taxon>
        <taxon>Algoriphagus</taxon>
    </lineage>
</organism>